<dbReference type="Proteomes" id="UP000189703">
    <property type="component" value="Unplaced"/>
</dbReference>
<dbReference type="InterPro" id="IPR036397">
    <property type="entry name" value="RNaseH_sf"/>
</dbReference>
<keyword evidence="2" id="KW-1185">Reference proteome</keyword>
<dbReference type="AlphaFoldDB" id="A0A1U8QB87"/>
<evidence type="ECO:0000259" key="1">
    <source>
        <dbReference type="Pfam" id="PF13456"/>
    </source>
</evidence>
<dbReference type="KEGG" id="nnu:109115570"/>
<dbReference type="InterPro" id="IPR002156">
    <property type="entry name" value="RNaseH_domain"/>
</dbReference>
<dbReference type="PANTHER" id="PTHR48475">
    <property type="entry name" value="RIBONUCLEASE H"/>
    <property type="match status" value="1"/>
</dbReference>
<gene>
    <name evidence="3" type="primary">LOC109115570</name>
</gene>
<name>A0A1U8QB87_NELNU</name>
<reference evidence="3" key="1">
    <citation type="submission" date="2025-08" db="UniProtKB">
        <authorList>
            <consortium name="RefSeq"/>
        </authorList>
    </citation>
    <scope>IDENTIFICATION</scope>
</reference>
<dbReference type="Gene3D" id="3.30.420.10">
    <property type="entry name" value="Ribonuclease H-like superfamily/Ribonuclease H"/>
    <property type="match status" value="1"/>
</dbReference>
<organism evidence="2 3">
    <name type="scientific">Nelumbo nucifera</name>
    <name type="common">Sacred lotus</name>
    <dbReference type="NCBI Taxonomy" id="4432"/>
    <lineage>
        <taxon>Eukaryota</taxon>
        <taxon>Viridiplantae</taxon>
        <taxon>Streptophyta</taxon>
        <taxon>Embryophyta</taxon>
        <taxon>Tracheophyta</taxon>
        <taxon>Spermatophyta</taxon>
        <taxon>Magnoliopsida</taxon>
        <taxon>Proteales</taxon>
        <taxon>Nelumbonaceae</taxon>
        <taxon>Nelumbo</taxon>
    </lineage>
</organism>
<dbReference type="GO" id="GO:0004523">
    <property type="term" value="F:RNA-DNA hybrid ribonuclease activity"/>
    <property type="evidence" value="ECO:0007669"/>
    <property type="project" value="InterPro"/>
</dbReference>
<dbReference type="InParanoid" id="A0A1U8QB87"/>
<accession>A0A1U8QB87</accession>
<dbReference type="Pfam" id="PF13456">
    <property type="entry name" value="RVT_3"/>
    <property type="match status" value="1"/>
</dbReference>
<dbReference type="OrthoDB" id="1739513at2759"/>
<dbReference type="PANTHER" id="PTHR48475:SF1">
    <property type="entry name" value="RNASE H TYPE-1 DOMAIN-CONTAINING PROTEIN"/>
    <property type="match status" value="1"/>
</dbReference>
<evidence type="ECO:0000313" key="2">
    <source>
        <dbReference type="Proteomes" id="UP000189703"/>
    </source>
</evidence>
<evidence type="ECO:0000313" key="3">
    <source>
        <dbReference type="RefSeq" id="XP_019055340.1"/>
    </source>
</evidence>
<protein>
    <submittedName>
        <fullName evidence="3">Uncharacterized protein LOC109115570</fullName>
    </submittedName>
</protein>
<dbReference type="RefSeq" id="XP_019055340.1">
    <property type="nucleotide sequence ID" value="XM_019199795.1"/>
</dbReference>
<proteinExistence type="predicted"/>
<dbReference type="GO" id="GO:0003676">
    <property type="term" value="F:nucleic acid binding"/>
    <property type="evidence" value="ECO:0007669"/>
    <property type="project" value="InterPro"/>
</dbReference>
<sequence>MALDWGIDELEIYGDSFLVISQAKGDWEVRVERLALYHNCLKELIKKFECISFNYLPREDNRFADALASLGSAMCLLANMAIEPIDLNWDSEPVYISSILAVTIEDEESDVKTSTRATPYSLVYGMEAVLPTEVEVPSLCVILELEIPETNWVQECYEQLEFLDEAH</sequence>
<dbReference type="GeneID" id="109115570"/>
<dbReference type="SUPFAM" id="SSF53098">
    <property type="entry name" value="Ribonuclease H-like"/>
    <property type="match status" value="1"/>
</dbReference>
<dbReference type="OMA" id="IRMSICE"/>
<feature type="domain" description="RNase H type-1" evidence="1">
    <location>
        <begin position="2"/>
        <end position="69"/>
    </location>
</feature>
<dbReference type="InterPro" id="IPR012337">
    <property type="entry name" value="RNaseH-like_sf"/>
</dbReference>